<sequence>MLELFGSGLVSLWLNVAGVPDSLDSLDAIELTSLQETPDRGAERTMKHYLKQLASEGLSETTQGVWLQSGAKLLATNQGTTPLPAASLTKVATTLAALETWGPDHQFETLIAATGPIQNGVLQGDLVIQGGGDPLFDWEEAIALGHSLNQIGISRITGNLLIVGNFMMNFEDDRTQSGALLKQALNSKTWDEDAKAEYEQLPKDTPRPTIEIKGAVKVLTTSALPKQILLLRHRSLPLTDLLKRMNVHSQNEMSQMLADNLGGVQATVQKAATAAGVSPSEIRLVNGSGLSIENRISPRAACAMFAAIDHYIHPRNLTIADLFPVSGWDHEGTLEDRDLPRAAVVKTGTLNEVSALTGVLPTRDRGFVWFAIINRGSNISNLRKQQEVFLKSLQQQWGPMPSPTMIEPSSWVGMRRATLGASARNEIVYGG</sequence>
<keyword evidence="3" id="KW-0121">Carboxypeptidase</keyword>
<gene>
    <name evidence="3" type="ORF">C7B65_04785</name>
</gene>
<dbReference type="Proteomes" id="UP000238634">
    <property type="component" value="Unassembled WGS sequence"/>
</dbReference>
<organism evidence="3 4">
    <name type="scientific">Phormidesmis priestleyi ULC007</name>
    <dbReference type="NCBI Taxonomy" id="1920490"/>
    <lineage>
        <taxon>Bacteria</taxon>
        <taxon>Bacillati</taxon>
        <taxon>Cyanobacteriota</taxon>
        <taxon>Cyanophyceae</taxon>
        <taxon>Leptolyngbyales</taxon>
        <taxon>Leptolyngbyaceae</taxon>
        <taxon>Phormidesmis</taxon>
    </lineage>
</organism>
<dbReference type="Gene3D" id="3.50.80.20">
    <property type="entry name" value="D-Ala-D-Ala carboxypeptidase C, peptidase S13"/>
    <property type="match status" value="1"/>
</dbReference>
<keyword evidence="3" id="KW-0645">Protease</keyword>
<dbReference type="PANTHER" id="PTHR30023">
    <property type="entry name" value="D-ALANYL-D-ALANINE CARBOXYPEPTIDASE"/>
    <property type="match status" value="1"/>
</dbReference>
<dbReference type="PANTHER" id="PTHR30023:SF0">
    <property type="entry name" value="PENICILLIN-SENSITIVE CARBOXYPEPTIDASE A"/>
    <property type="match status" value="1"/>
</dbReference>
<name>A0A2T1DL67_9CYAN</name>
<dbReference type="EMBL" id="PVWG01000003">
    <property type="protein sequence ID" value="PSB21248.1"/>
    <property type="molecule type" value="Genomic_DNA"/>
</dbReference>
<dbReference type="SUPFAM" id="SSF56601">
    <property type="entry name" value="beta-lactamase/transpeptidase-like"/>
    <property type="match status" value="1"/>
</dbReference>
<reference evidence="3 4" key="2">
    <citation type="submission" date="2018-03" db="EMBL/GenBank/DDBJ databases">
        <title>The ancient ancestry and fast evolution of plastids.</title>
        <authorList>
            <person name="Moore K.R."/>
            <person name="Magnabosco C."/>
            <person name="Momper L."/>
            <person name="Gold D.A."/>
            <person name="Bosak T."/>
            <person name="Fournier G.P."/>
        </authorList>
    </citation>
    <scope>NUCLEOTIDE SEQUENCE [LARGE SCALE GENOMIC DNA]</scope>
    <source>
        <strain evidence="3 4">ULC007</strain>
    </source>
</reference>
<dbReference type="Pfam" id="PF02113">
    <property type="entry name" value="Peptidase_S13"/>
    <property type="match status" value="2"/>
</dbReference>
<comment type="caution">
    <text evidence="3">The sequence shown here is derived from an EMBL/GenBank/DDBJ whole genome shotgun (WGS) entry which is preliminary data.</text>
</comment>
<reference evidence="3 4" key="1">
    <citation type="submission" date="2018-02" db="EMBL/GenBank/DDBJ databases">
        <authorList>
            <person name="Cohen D.B."/>
            <person name="Kent A.D."/>
        </authorList>
    </citation>
    <scope>NUCLEOTIDE SEQUENCE [LARGE SCALE GENOMIC DNA]</scope>
    <source>
        <strain evidence="3 4">ULC007</strain>
    </source>
</reference>
<accession>A0A2T1DL67</accession>
<evidence type="ECO:0000256" key="2">
    <source>
        <dbReference type="ARBA" id="ARBA00022801"/>
    </source>
</evidence>
<protein>
    <submittedName>
        <fullName evidence="3">D-alanyl-D-alanine carboxypeptidase</fullName>
    </submittedName>
</protein>
<keyword evidence="2" id="KW-0378">Hydrolase</keyword>
<dbReference type="STRING" id="1920490.GCA_001895925_02262"/>
<dbReference type="GO" id="GO:0004185">
    <property type="term" value="F:serine-type carboxypeptidase activity"/>
    <property type="evidence" value="ECO:0007669"/>
    <property type="project" value="InterPro"/>
</dbReference>
<dbReference type="OrthoDB" id="9802627at2"/>
<dbReference type="RefSeq" id="WP_073069900.1">
    <property type="nucleotide sequence ID" value="NZ_MPPI01000004.1"/>
</dbReference>
<evidence type="ECO:0000313" key="4">
    <source>
        <dbReference type="Proteomes" id="UP000238634"/>
    </source>
</evidence>
<dbReference type="Gene3D" id="3.40.710.10">
    <property type="entry name" value="DD-peptidase/beta-lactamase superfamily"/>
    <property type="match status" value="1"/>
</dbReference>
<dbReference type="InterPro" id="IPR012338">
    <property type="entry name" value="Beta-lactam/transpept-like"/>
</dbReference>
<evidence type="ECO:0000313" key="3">
    <source>
        <dbReference type="EMBL" id="PSB21248.1"/>
    </source>
</evidence>
<dbReference type="GO" id="GO:0000270">
    <property type="term" value="P:peptidoglycan metabolic process"/>
    <property type="evidence" value="ECO:0007669"/>
    <property type="project" value="TreeGrafter"/>
</dbReference>
<dbReference type="AlphaFoldDB" id="A0A2T1DL67"/>
<comment type="similarity">
    <text evidence="1">Belongs to the peptidase S13 family.</text>
</comment>
<dbReference type="GO" id="GO:0006508">
    <property type="term" value="P:proteolysis"/>
    <property type="evidence" value="ECO:0007669"/>
    <property type="project" value="InterPro"/>
</dbReference>
<evidence type="ECO:0000256" key="1">
    <source>
        <dbReference type="ARBA" id="ARBA00006096"/>
    </source>
</evidence>
<dbReference type="InterPro" id="IPR000667">
    <property type="entry name" value="Peptidase_S13"/>
</dbReference>
<dbReference type="PRINTS" id="PR00922">
    <property type="entry name" value="DADACBPTASE3"/>
</dbReference>
<proteinExistence type="inferred from homology"/>
<keyword evidence="4" id="KW-1185">Reference proteome</keyword>